<dbReference type="OrthoDB" id="6351118at2759"/>
<accession>X6LIH3</accession>
<comment type="caution">
    <text evidence="1">The sequence shown here is derived from an EMBL/GenBank/DDBJ whole genome shotgun (WGS) entry which is preliminary data.</text>
</comment>
<dbReference type="Proteomes" id="UP000023152">
    <property type="component" value="Unassembled WGS sequence"/>
</dbReference>
<proteinExistence type="predicted"/>
<keyword evidence="2" id="KW-1185">Reference proteome</keyword>
<dbReference type="EMBL" id="ASPP01039651">
    <property type="protein sequence ID" value="ETO00932.1"/>
    <property type="molecule type" value="Genomic_DNA"/>
</dbReference>
<reference evidence="1 2" key="1">
    <citation type="journal article" date="2013" name="Curr. Biol.">
        <title>The Genome of the Foraminiferan Reticulomyxa filosa.</title>
        <authorList>
            <person name="Glockner G."/>
            <person name="Hulsmann N."/>
            <person name="Schleicher M."/>
            <person name="Noegel A.A."/>
            <person name="Eichinger L."/>
            <person name="Gallinger C."/>
            <person name="Pawlowski J."/>
            <person name="Sierra R."/>
            <person name="Euteneuer U."/>
            <person name="Pillet L."/>
            <person name="Moustafa A."/>
            <person name="Platzer M."/>
            <person name="Groth M."/>
            <person name="Szafranski K."/>
            <person name="Schliwa M."/>
        </authorList>
    </citation>
    <scope>NUCLEOTIDE SEQUENCE [LARGE SCALE GENOMIC DNA]</scope>
</reference>
<dbReference type="AlphaFoldDB" id="X6LIH3"/>
<organism evidence="1 2">
    <name type="scientific">Reticulomyxa filosa</name>
    <dbReference type="NCBI Taxonomy" id="46433"/>
    <lineage>
        <taxon>Eukaryota</taxon>
        <taxon>Sar</taxon>
        <taxon>Rhizaria</taxon>
        <taxon>Retaria</taxon>
        <taxon>Foraminifera</taxon>
        <taxon>Monothalamids</taxon>
        <taxon>Reticulomyxidae</taxon>
        <taxon>Reticulomyxa</taxon>
    </lineage>
</organism>
<protein>
    <submittedName>
        <fullName evidence="1">Uncharacterized protein</fullName>
    </submittedName>
</protein>
<name>X6LIH3_RETFI</name>
<evidence type="ECO:0000313" key="2">
    <source>
        <dbReference type="Proteomes" id="UP000023152"/>
    </source>
</evidence>
<gene>
    <name evidence="1" type="ORF">RFI_36508</name>
</gene>
<sequence length="125" mass="14446">MVCSTTKTILKKWMDIMNMWKMIASAIDMKRESEMSEYTGVFEMHQGEITEEEVIEATRHISSHKTQGPDNIHNQMIKNGGQSMIDSLVLFFGRWQTLFQFQNQIEITAFARITDPLHCFLGLGN</sequence>
<evidence type="ECO:0000313" key="1">
    <source>
        <dbReference type="EMBL" id="ETO00932.1"/>
    </source>
</evidence>